<evidence type="ECO:0000256" key="2">
    <source>
        <dbReference type="ARBA" id="ARBA00022692"/>
    </source>
</evidence>
<sequence length="152" mass="16734">MAICSSCGFEMGSGKYCPKCGTLSASTTPPPPSQYQPQQNWQQQQPQPPQYGQPQYGQQPTYGMAPQYGQPYPQRKDKTTAALLAIFLGGLGIHKFYLGGPKQKTAGIIQIVVSFVTCGVGTIIPLIEGIIYLTKDDQQFQYEYVQGGKNWF</sequence>
<comment type="subcellular location">
    <subcellularLocation>
        <location evidence="1">Membrane</location>
        <topology evidence="1">Multi-pass membrane protein</topology>
    </subcellularLocation>
</comment>
<gene>
    <name evidence="8" type="ORF">UFOPK2086_00551</name>
</gene>
<evidence type="ECO:0000256" key="5">
    <source>
        <dbReference type="SAM" id="MobiDB-lite"/>
    </source>
</evidence>
<feature type="compositionally biased region" description="Low complexity" evidence="5">
    <location>
        <begin position="35"/>
        <end position="45"/>
    </location>
</feature>
<evidence type="ECO:0000313" key="8">
    <source>
        <dbReference type="EMBL" id="CAB4634526.1"/>
    </source>
</evidence>
<feature type="transmembrane region" description="Helical" evidence="6">
    <location>
        <begin position="109"/>
        <end position="133"/>
    </location>
</feature>
<reference evidence="8" key="1">
    <citation type="submission" date="2020-05" db="EMBL/GenBank/DDBJ databases">
        <authorList>
            <person name="Chiriac C."/>
            <person name="Salcher M."/>
            <person name="Ghai R."/>
            <person name="Kavagutti S V."/>
        </authorList>
    </citation>
    <scope>NUCLEOTIDE SEQUENCE</scope>
</reference>
<evidence type="ECO:0000256" key="1">
    <source>
        <dbReference type="ARBA" id="ARBA00004141"/>
    </source>
</evidence>
<organism evidence="8">
    <name type="scientific">freshwater metagenome</name>
    <dbReference type="NCBI Taxonomy" id="449393"/>
    <lineage>
        <taxon>unclassified sequences</taxon>
        <taxon>metagenomes</taxon>
        <taxon>ecological metagenomes</taxon>
    </lineage>
</organism>
<keyword evidence="4 6" id="KW-0472">Membrane</keyword>
<name>A0A6J6JCL9_9ZZZZ</name>
<dbReference type="EMBL" id="CAEZVQ010000053">
    <property type="protein sequence ID" value="CAB4634526.1"/>
    <property type="molecule type" value="Genomic_DNA"/>
</dbReference>
<feature type="region of interest" description="Disordered" evidence="5">
    <location>
        <begin position="25"/>
        <end position="70"/>
    </location>
</feature>
<accession>A0A6J6JCL9</accession>
<protein>
    <submittedName>
        <fullName evidence="8">Unannotated protein</fullName>
    </submittedName>
</protein>
<evidence type="ECO:0000256" key="3">
    <source>
        <dbReference type="ARBA" id="ARBA00022989"/>
    </source>
</evidence>
<keyword evidence="2 6" id="KW-0812">Transmembrane</keyword>
<evidence type="ECO:0000256" key="4">
    <source>
        <dbReference type="ARBA" id="ARBA00023136"/>
    </source>
</evidence>
<evidence type="ECO:0000259" key="7">
    <source>
        <dbReference type="Pfam" id="PF05154"/>
    </source>
</evidence>
<evidence type="ECO:0000256" key="6">
    <source>
        <dbReference type="SAM" id="Phobius"/>
    </source>
</evidence>
<dbReference type="GO" id="GO:0016020">
    <property type="term" value="C:membrane"/>
    <property type="evidence" value="ECO:0007669"/>
    <property type="project" value="UniProtKB-SubCell"/>
</dbReference>
<feature type="transmembrane region" description="Helical" evidence="6">
    <location>
        <begin position="80"/>
        <end position="97"/>
    </location>
</feature>
<keyword evidence="3 6" id="KW-1133">Transmembrane helix</keyword>
<dbReference type="AlphaFoldDB" id="A0A6J6JCL9"/>
<dbReference type="InterPro" id="IPR007829">
    <property type="entry name" value="TM2"/>
</dbReference>
<feature type="domain" description="TM2" evidence="7">
    <location>
        <begin position="74"/>
        <end position="130"/>
    </location>
</feature>
<proteinExistence type="predicted"/>
<dbReference type="Pfam" id="PF05154">
    <property type="entry name" value="TM2"/>
    <property type="match status" value="1"/>
</dbReference>